<dbReference type="Proteomes" id="UP000683000">
    <property type="component" value="Unassembled WGS sequence"/>
</dbReference>
<dbReference type="EMBL" id="JAGFBS010000048">
    <property type="protein sequence ID" value="KAG6370515.1"/>
    <property type="molecule type" value="Genomic_DNA"/>
</dbReference>
<protein>
    <recommendedName>
        <fullName evidence="1">BTB domain-containing protein</fullName>
    </recommendedName>
</protein>
<sequence length="323" mass="36456">MTNSVSAAAPFDHAKADIILRSSNNIDFRVFKLFLSLASPFFETLFDIPQPAEASEDQEVKDGLAVIPVIEDSKTLDALLRFCYPCTLADDPTLDVLQDALDVLEAARKYSLDSIEKKARQAISSPKILEVEPLRCFAIAHRGRLREETLLAAKQTLALPLIPGWFQEIELITAADLLSLLTYHKKCGDAVYALRDDISWITSHYGSNEACTWLLGRYLYTNYNTQSYNNCNCPRASSSKYRLFGIQSLQWWDNFMEETFKELRDKPCKATLLAAAEKTVQSVKALNCQACSQKVTEGMRDLSDLFVKKVEEVVSRIELELNF</sequence>
<dbReference type="OrthoDB" id="3164835at2759"/>
<dbReference type="InterPro" id="IPR000210">
    <property type="entry name" value="BTB/POZ_dom"/>
</dbReference>
<dbReference type="CDD" id="cd18186">
    <property type="entry name" value="BTB_POZ_ZBTB_KLHL-like"/>
    <property type="match status" value="1"/>
</dbReference>
<gene>
    <name evidence="2" type="ORF">JVT61DRAFT_11296</name>
</gene>
<dbReference type="SUPFAM" id="SSF54695">
    <property type="entry name" value="POZ domain"/>
    <property type="match status" value="1"/>
</dbReference>
<feature type="domain" description="BTB" evidence="1">
    <location>
        <begin position="16"/>
        <end position="92"/>
    </location>
</feature>
<evidence type="ECO:0000313" key="2">
    <source>
        <dbReference type="EMBL" id="KAG6370515.1"/>
    </source>
</evidence>
<dbReference type="SMART" id="SM00225">
    <property type="entry name" value="BTB"/>
    <property type="match status" value="1"/>
</dbReference>
<organism evidence="2 3">
    <name type="scientific">Boletus reticuloceps</name>
    <dbReference type="NCBI Taxonomy" id="495285"/>
    <lineage>
        <taxon>Eukaryota</taxon>
        <taxon>Fungi</taxon>
        <taxon>Dikarya</taxon>
        <taxon>Basidiomycota</taxon>
        <taxon>Agaricomycotina</taxon>
        <taxon>Agaricomycetes</taxon>
        <taxon>Agaricomycetidae</taxon>
        <taxon>Boletales</taxon>
        <taxon>Boletineae</taxon>
        <taxon>Boletaceae</taxon>
        <taxon>Boletoideae</taxon>
        <taxon>Boletus</taxon>
    </lineage>
</organism>
<keyword evidence="3" id="KW-1185">Reference proteome</keyword>
<proteinExistence type="predicted"/>
<evidence type="ECO:0000259" key="1">
    <source>
        <dbReference type="PROSITE" id="PS50097"/>
    </source>
</evidence>
<dbReference type="InterPro" id="IPR011333">
    <property type="entry name" value="SKP1/BTB/POZ_sf"/>
</dbReference>
<reference evidence="2" key="1">
    <citation type="submission" date="2021-03" db="EMBL/GenBank/DDBJ databases">
        <title>Evolutionary innovations through gain and loss of genes in the ectomycorrhizal Boletales.</title>
        <authorList>
            <person name="Wu G."/>
            <person name="Miyauchi S."/>
            <person name="Morin E."/>
            <person name="Yang Z.-L."/>
            <person name="Xu J."/>
            <person name="Martin F.M."/>
        </authorList>
    </citation>
    <scope>NUCLEOTIDE SEQUENCE</scope>
    <source>
        <strain evidence="2">BR01</strain>
    </source>
</reference>
<comment type="caution">
    <text evidence="2">The sequence shown here is derived from an EMBL/GenBank/DDBJ whole genome shotgun (WGS) entry which is preliminary data.</text>
</comment>
<dbReference type="PROSITE" id="PS50097">
    <property type="entry name" value="BTB"/>
    <property type="match status" value="1"/>
</dbReference>
<dbReference type="Gene3D" id="3.30.710.10">
    <property type="entry name" value="Potassium Channel Kv1.1, Chain A"/>
    <property type="match status" value="1"/>
</dbReference>
<dbReference type="Pfam" id="PF00651">
    <property type="entry name" value="BTB"/>
    <property type="match status" value="1"/>
</dbReference>
<accession>A0A8I2YEM1</accession>
<name>A0A8I2YEM1_9AGAM</name>
<dbReference type="AlphaFoldDB" id="A0A8I2YEM1"/>
<evidence type="ECO:0000313" key="3">
    <source>
        <dbReference type="Proteomes" id="UP000683000"/>
    </source>
</evidence>